<dbReference type="Pfam" id="PF12894">
    <property type="entry name" value="ANAPC4_WD40"/>
    <property type="match status" value="1"/>
</dbReference>
<dbReference type="KEGG" id="gax:Pan161_06770"/>
<dbReference type="Gene3D" id="2.60.40.1080">
    <property type="match status" value="2"/>
</dbReference>
<keyword evidence="5" id="KW-1185">Reference proteome</keyword>
<dbReference type="Pfam" id="PF07583">
    <property type="entry name" value="PSCyt2"/>
    <property type="match status" value="1"/>
</dbReference>
<evidence type="ECO:0000256" key="1">
    <source>
        <dbReference type="PROSITE-ProRule" id="PRU00221"/>
    </source>
</evidence>
<feature type="domain" description="BIG2" evidence="3">
    <location>
        <begin position="545"/>
        <end position="627"/>
    </location>
</feature>
<dbReference type="GO" id="GO:0009055">
    <property type="term" value="F:electron transfer activity"/>
    <property type="evidence" value="ECO:0007669"/>
    <property type="project" value="InterPro"/>
</dbReference>
<dbReference type="InterPro" id="IPR024977">
    <property type="entry name" value="Apc4-like_WD40_dom"/>
</dbReference>
<dbReference type="InterPro" id="IPR036909">
    <property type="entry name" value="Cyt_c-like_dom_sf"/>
</dbReference>
<dbReference type="Pfam" id="PF07587">
    <property type="entry name" value="PSD1"/>
    <property type="match status" value="1"/>
</dbReference>
<dbReference type="GO" id="GO:0020037">
    <property type="term" value="F:heme binding"/>
    <property type="evidence" value="ECO:0007669"/>
    <property type="project" value="InterPro"/>
</dbReference>
<dbReference type="SUPFAM" id="SSF46626">
    <property type="entry name" value="Cytochrome c"/>
    <property type="match status" value="1"/>
</dbReference>
<keyword evidence="1" id="KW-0853">WD repeat</keyword>
<evidence type="ECO:0000256" key="2">
    <source>
        <dbReference type="SAM" id="SignalP"/>
    </source>
</evidence>
<dbReference type="Proteomes" id="UP000316855">
    <property type="component" value="Chromosome"/>
</dbReference>
<name>A0A517V7V0_9PLAN</name>
<dbReference type="SMART" id="SM00635">
    <property type="entry name" value="BID_2"/>
    <property type="match status" value="2"/>
</dbReference>
<evidence type="ECO:0000259" key="3">
    <source>
        <dbReference type="SMART" id="SM00635"/>
    </source>
</evidence>
<dbReference type="InterPro" id="IPR011429">
    <property type="entry name" value="Cyt_c_Planctomycete-type"/>
</dbReference>
<dbReference type="OrthoDB" id="289126at2"/>
<feature type="domain" description="BIG2" evidence="3">
    <location>
        <begin position="744"/>
        <end position="826"/>
    </location>
</feature>
<dbReference type="Pfam" id="PF07635">
    <property type="entry name" value="PSCyt1"/>
    <property type="match status" value="1"/>
</dbReference>
<dbReference type="InterPro" id="IPR015943">
    <property type="entry name" value="WD40/YVTN_repeat-like_dom_sf"/>
</dbReference>
<feature type="chain" id="PRO_5022236044" evidence="2">
    <location>
        <begin position="32"/>
        <end position="1722"/>
    </location>
</feature>
<dbReference type="InterPro" id="IPR003343">
    <property type="entry name" value="Big_2"/>
</dbReference>
<dbReference type="SMART" id="SM00320">
    <property type="entry name" value="WD40"/>
    <property type="match status" value="7"/>
</dbReference>
<proteinExistence type="predicted"/>
<dbReference type="Pfam" id="PF00400">
    <property type="entry name" value="WD40"/>
    <property type="match status" value="2"/>
</dbReference>
<dbReference type="PANTHER" id="PTHR35889:SF3">
    <property type="entry name" value="F-BOX DOMAIN-CONTAINING PROTEIN"/>
    <property type="match status" value="1"/>
</dbReference>
<dbReference type="InterPro" id="IPR022655">
    <property type="entry name" value="DUF1553"/>
</dbReference>
<dbReference type="InterPro" id="IPR036322">
    <property type="entry name" value="WD40_repeat_dom_sf"/>
</dbReference>
<dbReference type="PROSITE" id="PS50082">
    <property type="entry name" value="WD_REPEATS_2"/>
    <property type="match status" value="1"/>
</dbReference>
<accession>A0A517V7V0</accession>
<feature type="signal peptide" evidence="2">
    <location>
        <begin position="1"/>
        <end position="31"/>
    </location>
</feature>
<gene>
    <name evidence="4" type="ORF">Pan161_06770</name>
</gene>
<evidence type="ECO:0000313" key="4">
    <source>
        <dbReference type="EMBL" id="QDT89052.1"/>
    </source>
</evidence>
<protein>
    <submittedName>
        <fullName evidence="4">Translocation protein TolB</fullName>
    </submittedName>
</protein>
<reference evidence="4 5" key="1">
    <citation type="submission" date="2019-02" db="EMBL/GenBank/DDBJ databases">
        <title>Deep-cultivation of Planctomycetes and their phenomic and genomic characterization uncovers novel biology.</title>
        <authorList>
            <person name="Wiegand S."/>
            <person name="Jogler M."/>
            <person name="Boedeker C."/>
            <person name="Pinto D."/>
            <person name="Vollmers J."/>
            <person name="Rivas-Marin E."/>
            <person name="Kohn T."/>
            <person name="Peeters S.H."/>
            <person name="Heuer A."/>
            <person name="Rast P."/>
            <person name="Oberbeckmann S."/>
            <person name="Bunk B."/>
            <person name="Jeske O."/>
            <person name="Meyerdierks A."/>
            <person name="Storesund J.E."/>
            <person name="Kallscheuer N."/>
            <person name="Luecker S."/>
            <person name="Lage O.M."/>
            <person name="Pohl T."/>
            <person name="Merkel B.J."/>
            <person name="Hornburger P."/>
            <person name="Mueller R.-W."/>
            <person name="Bruemmer F."/>
            <person name="Labrenz M."/>
            <person name="Spormann A.M."/>
            <person name="Op den Camp H."/>
            <person name="Overmann J."/>
            <person name="Amann R."/>
            <person name="Jetten M.S.M."/>
            <person name="Mascher T."/>
            <person name="Medema M.H."/>
            <person name="Devos D.P."/>
            <person name="Kaster A.-K."/>
            <person name="Ovreas L."/>
            <person name="Rohde M."/>
            <person name="Galperin M.Y."/>
            <person name="Jogler C."/>
        </authorList>
    </citation>
    <scope>NUCLEOTIDE SEQUENCE [LARGE SCALE GENOMIC DNA]</scope>
    <source>
        <strain evidence="4 5">Pan161</strain>
    </source>
</reference>
<keyword evidence="2" id="KW-0732">Signal</keyword>
<dbReference type="RefSeq" id="WP_145224161.1">
    <property type="nucleotide sequence ID" value="NZ_CP036343.1"/>
</dbReference>
<dbReference type="InterPro" id="IPR001680">
    <property type="entry name" value="WD40_rpt"/>
</dbReference>
<dbReference type="SUPFAM" id="SSF50978">
    <property type="entry name" value="WD40 repeat-like"/>
    <property type="match status" value="1"/>
</dbReference>
<dbReference type="Gene3D" id="2.130.10.10">
    <property type="entry name" value="YVTN repeat-like/Quinoprotein amine dehydrogenase"/>
    <property type="match status" value="3"/>
</dbReference>
<dbReference type="EMBL" id="CP036343">
    <property type="protein sequence ID" value="QDT89052.1"/>
    <property type="molecule type" value="Genomic_DNA"/>
</dbReference>
<feature type="repeat" description="WD" evidence="1">
    <location>
        <begin position="453"/>
        <end position="494"/>
    </location>
</feature>
<sequence length="1722" mass="191441" precursor="true">MSCDKIRTIAFFKAVLCASSIFCLTTAHVSAAEKPISFYQQIRPILQAQCAGCHHPRNPEGEYVVTEFSHFLKGGESETKAIVPGKPDESYLVKLITPNGNEAEMPKAKTPLSQDQINLVRLWIQQGARNDSPAKVEYRFTQEHPPTYSSPPVITSLAYSPDGKILAVAGFHEVILHAAEGDQILARLIGKSQRIESVQFSPDGKYLTVTGGTPAERGEVQIWDLATKTLKKSIPLTYDTLYGASWSPDGKLLAFGCSDNTVRVIEVETGKEVLYQNAHYDWVLDTVFSKDGSHLISVSRDRTTKLTELKTQRFIDNITSITPKALTGGLAAIDRHPTQDTVLVGGADGVPKLYHVFRQSKRVIGDDANLVRQFPALKGRIFGVDIHPGGKQLVAVSSLNHTGELKVFDFDIADKFSDDLVKILSERVASRSAADKKQIEEIRNKGVKVVSEVKIPESGLYTVCYHPDGEVIATAGQDGQVRLYEAKTGTLKKSFVPVPLQQAGSLVAAKPAGKQKVSGKQKRQLVVVDINEKKLPAESFSNTDPLVKLEVQPAETTIAQKYDTVQFLVTGYTKSGAKTDLTRLAQMSLKGKEIINVSPRGLVRALKPGTAEVQFSLHGQQATAKIRVADFPNSYSPDYWRDVAPAFTKMGCNSGLCHGANKGKDGFKLSLRGTDDLFDLRAFTDDLKSRRVNLAAPEQSLILLKAIAEVPHKGGQVALPGDAHYEIVSSWIKEGTPLKRDAPRVASIKVVPENPVVPRAGLLQQFRVLATYDNGEIRDVTSDAFIDCSNIEIAKMHHGGIAEVLRRGEAPLLARYEGKYAATTVTVMGDRSEFAWKQLPVFNYIDELVDQKLKKTKTLPSDLCSDTEFIRRIYIDLTGLPPTIDDVKAFLADKRESRTKRNELIDRLLGSQEYVEHWTNKWADLLQVNRKYLGTEGSQLFHDWIRKSIDKNVPYDKFVYSILSASGSNKEVPAASYFKIHRTPEDTMENTTHLFLSIRFNCNKCHDHPFERWTQDQYYETSAFFAQYDLKNAPESKGRTIGGTAVEGRKPLFEVVYDKKDGEMIHERTGAKTPPEFPYPAEFKVTGKVKEELSRREKLARWITSRDNQYFAKAYANRIWGYLTGTGLIEPIDDIRAGNPPSNPELLDRLTADFLKHDFDIRHMMRVICQSRTYQLSIESNEWNQDDNINFSHAKARRLPAEVLYDALCRVTGSQSNIPGVPAGTRAAELPDVGFELKSDFLAKFGRAQRESPCECERSSSVELGPVMALISGPTVGNAISDPNNAISKLVQTEKDDPALINSLFLRVLNRPASPEETQAGVKLIQQQIKSEDESLKKRLAAYEKGLKPEVIQQENQRVQNIQAAQQKVAEFEKAIAPREAFLNKEQQVRTAKLQKALSAYQSSIQDKIAAWEKQEAKGTNWTPIKSVTVKATNEATLEPQKDLSLLAKGKNGKGNYEIVTETSLKNLSAVRLEVLTDDSLPRKGPGRSTDGNFVLTEFEVYAAPKSKPDQKTKLTLLNAQADFSQNGYAIATAIDGKLAPQGNGWAVSPQIGKPHVASFDIRSKLLTDDQGTILTFVMKQEFNSNSHSIGRFRLSITDSIGPTTLDQHPKDIQNILAKGGKKRNAAEKKKLQEYYSKADSQLQSMIKAVADSKQPRPTDPVLVQYRNHLQAMLEVKPVDRMLTRLRSDVQLSAEQLKHHRLIAAQDLTWALINSPAFLFNH</sequence>
<dbReference type="InterPro" id="IPR011444">
    <property type="entry name" value="DUF1549"/>
</dbReference>
<evidence type="ECO:0000313" key="5">
    <source>
        <dbReference type="Proteomes" id="UP000316855"/>
    </source>
</evidence>
<dbReference type="PANTHER" id="PTHR35889">
    <property type="entry name" value="CYCLOINULO-OLIGOSACCHARIDE FRUCTANOTRANSFERASE-RELATED"/>
    <property type="match status" value="1"/>
</dbReference>
<organism evidence="4 5">
    <name type="scientific">Gimesia algae</name>
    <dbReference type="NCBI Taxonomy" id="2527971"/>
    <lineage>
        <taxon>Bacteria</taxon>
        <taxon>Pseudomonadati</taxon>
        <taxon>Planctomycetota</taxon>
        <taxon>Planctomycetia</taxon>
        <taxon>Planctomycetales</taxon>
        <taxon>Planctomycetaceae</taxon>
        <taxon>Gimesia</taxon>
    </lineage>
</organism>